<feature type="transmembrane region" description="Helical" evidence="1">
    <location>
        <begin position="228"/>
        <end position="245"/>
    </location>
</feature>
<keyword evidence="1" id="KW-0812">Transmembrane</keyword>
<keyword evidence="1" id="KW-0472">Membrane</keyword>
<proteinExistence type="predicted"/>
<feature type="transmembrane region" description="Helical" evidence="1">
    <location>
        <begin position="201"/>
        <end position="222"/>
    </location>
</feature>
<sequence length="334" mass="36312">MPTGAQIVLAIIALVFMRWGGLISSLWTGLGLLGFIVILALLQYLPAFKRFAAAAFVLWVVFSFGLPALGAAFRADWPILGEALTDAAVSSELTAAERNDPAALQARLGARRFCRDLDRLQGVWLSQRFSELQNEVTSAVRASSGSLKLPEPSGARRNQLLKWIDTIEEQRLQCRAAILRDSGEEKGATVLYKWLTAGQRLLLMFLALGLVCATVVAAVLNAWRGKPFVGLAVLAVVVLLAWLAADNYIGSRSTAPFGSTTREATFSLPGHDRWLDVKKQLPREGAIGWETRQAMSPRAKFNDGSTAPLRGDVRARGDIVGLSGDGVVIARWRE</sequence>
<protein>
    <submittedName>
        <fullName evidence="2">Uncharacterized protein</fullName>
    </submittedName>
</protein>
<feature type="transmembrane region" description="Helical" evidence="1">
    <location>
        <begin position="26"/>
        <end position="45"/>
    </location>
</feature>
<name>A0A932YVK8_9BACT</name>
<keyword evidence="1" id="KW-1133">Transmembrane helix</keyword>
<dbReference type="AlphaFoldDB" id="A0A932YVK8"/>
<dbReference type="EMBL" id="JACQMJ010000004">
    <property type="protein sequence ID" value="MBI4132153.1"/>
    <property type="molecule type" value="Genomic_DNA"/>
</dbReference>
<comment type="caution">
    <text evidence="2">The sequence shown here is derived from an EMBL/GenBank/DDBJ whole genome shotgun (WGS) entry which is preliminary data.</text>
</comment>
<reference evidence="2" key="1">
    <citation type="submission" date="2020-07" db="EMBL/GenBank/DDBJ databases">
        <title>Huge and variable diversity of episymbiotic CPR bacteria and DPANN archaea in groundwater ecosystems.</title>
        <authorList>
            <person name="He C.Y."/>
            <person name="Keren R."/>
            <person name="Whittaker M."/>
            <person name="Farag I.F."/>
            <person name="Doudna J."/>
            <person name="Cate J.H.D."/>
            <person name="Banfield J.F."/>
        </authorList>
    </citation>
    <scope>NUCLEOTIDE SEQUENCE</scope>
    <source>
        <strain evidence="2">NC_groundwater_1226_Ag_S-0.1um_59_124</strain>
    </source>
</reference>
<feature type="transmembrane region" description="Helical" evidence="1">
    <location>
        <begin position="51"/>
        <end position="73"/>
    </location>
</feature>
<evidence type="ECO:0000256" key="1">
    <source>
        <dbReference type="SAM" id="Phobius"/>
    </source>
</evidence>
<evidence type="ECO:0000313" key="3">
    <source>
        <dbReference type="Proteomes" id="UP000704960"/>
    </source>
</evidence>
<evidence type="ECO:0000313" key="2">
    <source>
        <dbReference type="EMBL" id="MBI4132153.1"/>
    </source>
</evidence>
<gene>
    <name evidence="2" type="ORF">HY474_00805</name>
</gene>
<dbReference type="Proteomes" id="UP000704960">
    <property type="component" value="Unassembled WGS sequence"/>
</dbReference>
<accession>A0A932YVK8</accession>
<organism evidence="2 3">
    <name type="scientific">Candidatus Sungiibacteriota bacterium</name>
    <dbReference type="NCBI Taxonomy" id="2750080"/>
    <lineage>
        <taxon>Bacteria</taxon>
        <taxon>Candidatus Sungiibacteriota</taxon>
    </lineage>
</organism>